<gene>
    <name evidence="2" type="ORF">J2W91_005308</name>
</gene>
<evidence type="ECO:0000256" key="1">
    <source>
        <dbReference type="SAM" id="MobiDB-lite"/>
    </source>
</evidence>
<dbReference type="SUPFAM" id="SSF89232">
    <property type="entry name" value="Hypothetical protein TM1070"/>
    <property type="match status" value="1"/>
</dbReference>
<feature type="region of interest" description="Disordered" evidence="1">
    <location>
        <begin position="1"/>
        <end position="20"/>
    </location>
</feature>
<name>A0AAP5LTM5_PAEAM</name>
<proteinExistence type="predicted"/>
<dbReference type="PIRSF" id="PIRSF008711">
    <property type="entry name" value="UCP008711"/>
    <property type="match status" value="1"/>
</dbReference>
<sequence length="139" mass="14831">MGTNQTNVTSDNKGNSAGGAKGHTYWVIPDGYIPPDSSGTLESHESICVLNTGTEDAELEITIFFEDRDPLEQIAATVPGRRTKHIRTASLQANGESIPLGVPYAITVSSNVAIIVQYSRLDTTQPELALMSVVAFPIA</sequence>
<dbReference type="InterPro" id="IPR009794">
    <property type="entry name" value="ASRT"/>
</dbReference>
<feature type="compositionally biased region" description="Polar residues" evidence="1">
    <location>
        <begin position="1"/>
        <end position="15"/>
    </location>
</feature>
<comment type="caution">
    <text evidence="2">The sequence shown here is derived from an EMBL/GenBank/DDBJ whole genome shotgun (WGS) entry which is preliminary data.</text>
</comment>
<dbReference type="EMBL" id="JAVDTR010000020">
    <property type="protein sequence ID" value="MDR6726784.1"/>
    <property type="molecule type" value="Genomic_DNA"/>
</dbReference>
<reference evidence="2" key="1">
    <citation type="submission" date="2023-07" db="EMBL/GenBank/DDBJ databases">
        <title>Sorghum-associated microbial communities from plants grown in Nebraska, USA.</title>
        <authorList>
            <person name="Schachtman D."/>
        </authorList>
    </citation>
    <scope>NUCLEOTIDE SEQUENCE</scope>
    <source>
        <strain evidence="2">BE80</strain>
    </source>
</reference>
<dbReference type="AlphaFoldDB" id="A0AAP5LTM5"/>
<dbReference type="Pfam" id="PF07100">
    <property type="entry name" value="ASRT"/>
    <property type="match status" value="1"/>
</dbReference>
<dbReference type="InterPro" id="IPR036698">
    <property type="entry name" value="TM1070-like_sf"/>
</dbReference>
<evidence type="ECO:0000313" key="3">
    <source>
        <dbReference type="Proteomes" id="UP001254832"/>
    </source>
</evidence>
<dbReference type="Proteomes" id="UP001254832">
    <property type="component" value="Unassembled WGS sequence"/>
</dbReference>
<evidence type="ECO:0008006" key="4">
    <source>
        <dbReference type="Google" id="ProtNLM"/>
    </source>
</evidence>
<dbReference type="Gene3D" id="2.60.290.11">
    <property type="entry name" value="TM1070-like"/>
    <property type="match status" value="1"/>
</dbReference>
<evidence type="ECO:0000313" key="2">
    <source>
        <dbReference type="EMBL" id="MDR6726784.1"/>
    </source>
</evidence>
<organism evidence="2 3">
    <name type="scientific">Paenibacillus amylolyticus</name>
    <dbReference type="NCBI Taxonomy" id="1451"/>
    <lineage>
        <taxon>Bacteria</taxon>
        <taxon>Bacillati</taxon>
        <taxon>Bacillota</taxon>
        <taxon>Bacilli</taxon>
        <taxon>Bacillales</taxon>
        <taxon>Paenibacillaceae</taxon>
        <taxon>Paenibacillus</taxon>
    </lineage>
</organism>
<accession>A0AAP5LTM5</accession>
<protein>
    <recommendedName>
        <fullName evidence="4">Sensory rhodopsin transducer</fullName>
    </recommendedName>
</protein>